<organism evidence="1 2">
    <name type="scientific">Neptuniibacter caesariensis</name>
    <dbReference type="NCBI Taxonomy" id="207954"/>
    <lineage>
        <taxon>Bacteria</taxon>
        <taxon>Pseudomonadati</taxon>
        <taxon>Pseudomonadota</taxon>
        <taxon>Gammaproteobacteria</taxon>
        <taxon>Oceanospirillales</taxon>
        <taxon>Oceanospirillaceae</taxon>
        <taxon>Neptuniibacter</taxon>
    </lineage>
</organism>
<dbReference type="AlphaFoldDB" id="A0A2G6JBJ6"/>
<dbReference type="Gene3D" id="3.40.50.1000">
    <property type="entry name" value="HAD superfamily/HAD-like"/>
    <property type="match status" value="1"/>
</dbReference>
<dbReference type="NCBIfam" id="TIGR01509">
    <property type="entry name" value="HAD-SF-IA-v3"/>
    <property type="match status" value="1"/>
</dbReference>
<comment type="caution">
    <text evidence="1">The sequence shown here is derived from an EMBL/GenBank/DDBJ whole genome shotgun (WGS) entry which is preliminary data.</text>
</comment>
<sequence>MFDWQKIETVLLDMDGTLLDLHFDTFFWLEHLPLRYAEIHKMDNSAAREWLHERIIEQQGTLNWYCLDYWTRELNVPITELKHEIADKIAFRPHVQDFLATLKKQGIRTVIVTNAHRDSLLLKIEKTALDSLVDAVICSHDFGMPKENPEFWRQLQKVEPFHKAATLLVDDSLSVLDSAREYGIQYLLSIYQPDSQQPKREITEFSAIEHFDEITPKKK</sequence>
<dbReference type="InterPro" id="IPR050155">
    <property type="entry name" value="HAD-like_hydrolase_sf"/>
</dbReference>
<dbReference type="SFLD" id="SFLDS00003">
    <property type="entry name" value="Haloacid_Dehalogenase"/>
    <property type="match status" value="1"/>
</dbReference>
<dbReference type="PANTHER" id="PTHR43434">
    <property type="entry name" value="PHOSPHOGLYCOLATE PHOSPHATASE"/>
    <property type="match status" value="1"/>
</dbReference>
<dbReference type="PANTHER" id="PTHR43434:SF3">
    <property type="entry name" value="GMP_IMP NUCLEOTIDASE YRFG"/>
    <property type="match status" value="1"/>
</dbReference>
<dbReference type="InterPro" id="IPR041492">
    <property type="entry name" value="HAD_2"/>
</dbReference>
<accession>A0A2G6JBJ6</accession>
<protein>
    <submittedName>
        <fullName evidence="1">Haloacid dehalogenase</fullName>
    </submittedName>
</protein>
<dbReference type="CDD" id="cd01427">
    <property type="entry name" value="HAD_like"/>
    <property type="match status" value="1"/>
</dbReference>
<dbReference type="Proteomes" id="UP000242733">
    <property type="component" value="Unassembled WGS sequence"/>
</dbReference>
<dbReference type="EMBL" id="PDSG01000004">
    <property type="protein sequence ID" value="PIE20710.1"/>
    <property type="molecule type" value="Genomic_DNA"/>
</dbReference>
<evidence type="ECO:0000313" key="1">
    <source>
        <dbReference type="EMBL" id="PIE20710.1"/>
    </source>
</evidence>
<dbReference type="SUPFAM" id="SSF56784">
    <property type="entry name" value="HAD-like"/>
    <property type="match status" value="1"/>
</dbReference>
<reference evidence="1 2" key="1">
    <citation type="submission" date="2017-10" db="EMBL/GenBank/DDBJ databases">
        <title>Novel microbial diversity and functional potential in the marine mammal oral microbiome.</title>
        <authorList>
            <person name="Dudek N.K."/>
            <person name="Sun C.L."/>
            <person name="Burstein D."/>
            <person name="Kantor R.S."/>
            <person name="Aliaga Goltsman D.S."/>
            <person name="Bik E.M."/>
            <person name="Thomas B.C."/>
            <person name="Banfield J.F."/>
            <person name="Relman D.A."/>
        </authorList>
    </citation>
    <scope>NUCLEOTIDE SEQUENCE [LARGE SCALE GENOMIC DNA]</scope>
    <source>
        <strain evidence="1">DOLJORAL78_49_30</strain>
    </source>
</reference>
<dbReference type="Pfam" id="PF13419">
    <property type="entry name" value="HAD_2"/>
    <property type="match status" value="1"/>
</dbReference>
<dbReference type="InterPro" id="IPR006439">
    <property type="entry name" value="HAD-SF_hydro_IA"/>
</dbReference>
<dbReference type="InterPro" id="IPR023214">
    <property type="entry name" value="HAD_sf"/>
</dbReference>
<dbReference type="NCBIfam" id="NF011564">
    <property type="entry name" value="PRK14988.1"/>
    <property type="match status" value="1"/>
</dbReference>
<gene>
    <name evidence="1" type="ORF">CSA61_00660</name>
</gene>
<dbReference type="PRINTS" id="PR00413">
    <property type="entry name" value="HADHALOGNASE"/>
</dbReference>
<dbReference type="GO" id="GO:0008967">
    <property type="term" value="F:phosphoglycolate phosphatase activity"/>
    <property type="evidence" value="ECO:0007669"/>
    <property type="project" value="TreeGrafter"/>
</dbReference>
<dbReference type="SFLD" id="SFLDG01129">
    <property type="entry name" value="C1.5:_HAD__Beta-PGM__Phosphata"/>
    <property type="match status" value="1"/>
</dbReference>
<evidence type="ECO:0000313" key="2">
    <source>
        <dbReference type="Proteomes" id="UP000242733"/>
    </source>
</evidence>
<dbReference type="InterPro" id="IPR036412">
    <property type="entry name" value="HAD-like_sf"/>
</dbReference>
<name>A0A2G6JBJ6_NEPCE</name>
<proteinExistence type="predicted"/>
<dbReference type="GO" id="GO:0006281">
    <property type="term" value="P:DNA repair"/>
    <property type="evidence" value="ECO:0007669"/>
    <property type="project" value="TreeGrafter"/>
</dbReference>
<dbReference type="GO" id="GO:0005829">
    <property type="term" value="C:cytosol"/>
    <property type="evidence" value="ECO:0007669"/>
    <property type="project" value="TreeGrafter"/>
</dbReference>